<organism evidence="2 3">
    <name type="scientific">Toxocara canis</name>
    <name type="common">Canine roundworm</name>
    <dbReference type="NCBI Taxonomy" id="6265"/>
    <lineage>
        <taxon>Eukaryota</taxon>
        <taxon>Metazoa</taxon>
        <taxon>Ecdysozoa</taxon>
        <taxon>Nematoda</taxon>
        <taxon>Chromadorea</taxon>
        <taxon>Rhabditida</taxon>
        <taxon>Spirurina</taxon>
        <taxon>Ascaridomorpha</taxon>
        <taxon>Ascaridoidea</taxon>
        <taxon>Toxocaridae</taxon>
        <taxon>Toxocara</taxon>
    </lineage>
</organism>
<evidence type="ECO:0000313" key="1">
    <source>
        <dbReference type="EMBL" id="VDM36751.1"/>
    </source>
</evidence>
<dbReference type="AlphaFoldDB" id="A0A183UAR0"/>
<protein>
    <submittedName>
        <fullName evidence="3">FolB domain-containing protein</fullName>
    </submittedName>
</protein>
<reference evidence="1 2" key="2">
    <citation type="submission" date="2018-11" db="EMBL/GenBank/DDBJ databases">
        <authorList>
            <consortium name="Pathogen Informatics"/>
        </authorList>
    </citation>
    <scope>NUCLEOTIDE SEQUENCE [LARGE SCALE GENOMIC DNA]</scope>
</reference>
<evidence type="ECO:0000313" key="2">
    <source>
        <dbReference type="Proteomes" id="UP000050794"/>
    </source>
</evidence>
<dbReference type="WBParaSite" id="TCNE_0000558001-mRNA-1">
    <property type="protein sequence ID" value="TCNE_0000558001-mRNA-1"/>
    <property type="gene ID" value="TCNE_0000558001"/>
</dbReference>
<name>A0A183UAR0_TOXCA</name>
<accession>A0A183UAR0</accession>
<gene>
    <name evidence="1" type="ORF">TCNE_LOCUS5580</name>
</gene>
<reference evidence="3" key="1">
    <citation type="submission" date="2016-06" db="UniProtKB">
        <authorList>
            <consortium name="WormBaseParasite"/>
        </authorList>
    </citation>
    <scope>IDENTIFICATION</scope>
</reference>
<keyword evidence="2" id="KW-1185">Reference proteome</keyword>
<dbReference type="Proteomes" id="UP000050794">
    <property type="component" value="Unassembled WGS sequence"/>
</dbReference>
<dbReference type="EMBL" id="UYWY01019370">
    <property type="protein sequence ID" value="VDM36751.1"/>
    <property type="molecule type" value="Genomic_DNA"/>
</dbReference>
<evidence type="ECO:0000313" key="3">
    <source>
        <dbReference type="WBParaSite" id="TCNE_0000558001-mRNA-1"/>
    </source>
</evidence>
<sequence length="54" mass="5667">MENAECVRQAHDESVELAGCLDARVHRCVELRIFSLPDGGAGGSGGAVRSVVIE</sequence>
<proteinExistence type="predicted"/>